<dbReference type="PANTHER" id="PTHR10161:SF14">
    <property type="entry name" value="TARTRATE-RESISTANT ACID PHOSPHATASE TYPE 5"/>
    <property type="match status" value="1"/>
</dbReference>
<name>A0AAE3M871_9BACT</name>
<dbReference type="SUPFAM" id="SSF56300">
    <property type="entry name" value="Metallo-dependent phosphatases"/>
    <property type="match status" value="1"/>
</dbReference>
<keyword evidence="2" id="KW-0378">Hydrolase</keyword>
<evidence type="ECO:0000256" key="1">
    <source>
        <dbReference type="ARBA" id="ARBA00022729"/>
    </source>
</evidence>
<feature type="domain" description="Calcineurin-like phosphoesterase" evidence="3">
    <location>
        <begin position="61"/>
        <end position="311"/>
    </location>
</feature>
<evidence type="ECO:0000259" key="3">
    <source>
        <dbReference type="Pfam" id="PF00149"/>
    </source>
</evidence>
<keyword evidence="1" id="KW-0732">Signal</keyword>
<evidence type="ECO:0000313" key="4">
    <source>
        <dbReference type="EMBL" id="MCW3788634.1"/>
    </source>
</evidence>
<dbReference type="Proteomes" id="UP001209229">
    <property type="component" value="Unassembled WGS sequence"/>
</dbReference>
<comment type="caution">
    <text evidence="4">The sequence shown here is derived from an EMBL/GenBank/DDBJ whole genome shotgun (WGS) entry which is preliminary data.</text>
</comment>
<keyword evidence="5" id="KW-1185">Reference proteome</keyword>
<accession>A0AAE3M871</accession>
<organism evidence="4 5">
    <name type="scientific">Plebeiibacterium sediminum</name>
    <dbReference type="NCBI Taxonomy" id="2992112"/>
    <lineage>
        <taxon>Bacteria</taxon>
        <taxon>Pseudomonadati</taxon>
        <taxon>Bacteroidota</taxon>
        <taxon>Bacteroidia</taxon>
        <taxon>Marinilabiliales</taxon>
        <taxon>Marinilabiliaceae</taxon>
        <taxon>Plebeiibacterium</taxon>
    </lineage>
</organism>
<dbReference type="InterPro" id="IPR004843">
    <property type="entry name" value="Calcineurin-like_PHP"/>
</dbReference>
<sequence>MILLFGACGTLKAPYYSKANLDWNQKKKTSDKKLIHSVFLVGDAGKFDHKELRKNVVLDAVENDLKKTNGPSTLVFLGDNIYSYGLPSKDNKSRSYKEQIINAQLNLAKYVNGNTYFLAGNHDWKNGNKKGLKAVQRQEEYIESYFPKDFEHDVKMFPGDGCGDPKVKKINKDLYFVFVDSQWWLQNWDREKKMNKGCDIKSRNDFLARMEEIFIEHKNDQIVVFMHHPIFSQGMHGGYFSFQDHVFPLHQNKNLWIPMPFIGSLYPILRTAVGSVQDLNNSLYIEFSQGIYEIAEDLDVDVIFASGHEHNLQFFDKENTKHIISGSGSKHAFALAGGDADFSREARGFTKILFYEDMEAWVEFYSVSEKNSTPQLEYRKQLRKPKAGTVSIEKEYPLMAQKDTVVAANKSFGAGKVKSFLLGEQYRDMWITDVKVPVIDLDTKLGGLTPIKKGGGMSSNSLRMEAKDGRQYILRSINKDYTKMVDKRFSNLKVLDIMKDQNSASHPYGALMLPSLSRAAGIYYTSPELVFLKHQKQLGNYNTLFPEELYLLEQRPSGDWGSASQFGYSKDIISYTDLLMNLREKKSQFVDQQWVLKSRLFDLLVHDWDRHDDQWRWATFEIGDSTIYRPIPRDRDQVFYKFEGLIPWYVSTFIIKKFKTMKGDVKDVRNLSFNARYFDRYFLNQLEWKDWERITKELQSSITDDVIDECLNGLPPEVVAFNKEIPELLKSRRDNMLKISRKLYDYLAKEVEITGTDNDEKFVIERFDDGSVNIKYTIERDKKGDLLKYERTFYPSETNEIRLYGLRGKDEFEISGSDTHQIRIRIIGGEDKDEVVTETKGKGVYVYDETGGIKLKGEAVKDKISEDDIYVNEYDRKSFVYNTNFPFVRLGYTKDDGIWVGLSFDWTTNGWRRDPYKAKQSAYFEVAPGNQDAFKFGYDGHFPNLIGKFDFKPSFHVDYPSIENYFGIGNETVNYEREKEFNWVTVTGARVNPLISYRTLNKHFIFDFGPTYETVEIQERNGRVATDAIIGFSPEELERKHFIGGEISNRIDIKDREENPTNGFAFYAGVEYQHNLTDDDDLFRFKTNSQLYITLSNYPKIVLANNIGYEKIKGDYEFYQAPDIGNLTNLRGFRKNRFRGEAAFYENIDFRFSLADWQNVYLPVNIGVLTGFDVGRVWLDDENSNKWHNSQTLGLWVDVLDTFVLQPYYSFTVEDNFFSFIMRFNF</sequence>
<evidence type="ECO:0000313" key="5">
    <source>
        <dbReference type="Proteomes" id="UP001209229"/>
    </source>
</evidence>
<dbReference type="Gene3D" id="3.60.21.10">
    <property type="match status" value="1"/>
</dbReference>
<reference evidence="4" key="1">
    <citation type="submission" date="2022-10" db="EMBL/GenBank/DDBJ databases">
        <authorList>
            <person name="Yu W.X."/>
        </authorList>
    </citation>
    <scope>NUCLEOTIDE SEQUENCE</scope>
    <source>
        <strain evidence="4">AAT</strain>
    </source>
</reference>
<protein>
    <submittedName>
        <fullName evidence="4">Metallophosphoesterase</fullName>
    </submittedName>
</protein>
<dbReference type="InterPro" id="IPR051558">
    <property type="entry name" value="Metallophosphoesterase_PAP"/>
</dbReference>
<dbReference type="PANTHER" id="PTHR10161">
    <property type="entry name" value="TARTRATE-RESISTANT ACID PHOSPHATASE TYPE 5"/>
    <property type="match status" value="1"/>
</dbReference>
<dbReference type="AlphaFoldDB" id="A0AAE3M871"/>
<proteinExistence type="predicted"/>
<gene>
    <name evidence="4" type="ORF">OM075_19350</name>
</gene>
<dbReference type="GO" id="GO:0019867">
    <property type="term" value="C:outer membrane"/>
    <property type="evidence" value="ECO:0007669"/>
    <property type="project" value="InterPro"/>
</dbReference>
<evidence type="ECO:0000256" key="2">
    <source>
        <dbReference type="ARBA" id="ARBA00022801"/>
    </source>
</evidence>
<dbReference type="Pfam" id="PF00149">
    <property type="entry name" value="Metallophos"/>
    <property type="match status" value="1"/>
</dbReference>
<dbReference type="EMBL" id="JAPDPJ010000059">
    <property type="protein sequence ID" value="MCW3788634.1"/>
    <property type="molecule type" value="Genomic_DNA"/>
</dbReference>
<dbReference type="InterPro" id="IPR029052">
    <property type="entry name" value="Metallo-depent_PP-like"/>
</dbReference>
<dbReference type="GO" id="GO:0016787">
    <property type="term" value="F:hydrolase activity"/>
    <property type="evidence" value="ECO:0007669"/>
    <property type="project" value="UniProtKB-KW"/>
</dbReference>